<gene>
    <name evidence="2" type="primary">Contig1017.g1107</name>
    <name evidence="2" type="ORF">STYLEM_11442</name>
</gene>
<keyword evidence="1" id="KW-0812">Transmembrane</keyword>
<keyword evidence="3" id="KW-1185">Reference proteome</keyword>
<dbReference type="EMBL" id="CCKQ01010886">
    <property type="protein sequence ID" value="CDW82410.1"/>
    <property type="molecule type" value="Genomic_DNA"/>
</dbReference>
<evidence type="ECO:0000313" key="2">
    <source>
        <dbReference type="EMBL" id="CDW82410.1"/>
    </source>
</evidence>
<sequence length="280" mass="32280">MLTCKKLSGKGGAMMLTIILISLGTIYRELYTVFYLMVEVYCWIGEFTDTVVYGFFVLDNTFYLIAYILTIWKWLDFALIVKAQNHKRLDDFKRNQKKSRRALIIICSIVVLIDIAELLTILFAQTVDLSTMLIISTIKAAFKEQFEKLQTDGQYSNGKSLNIDTLSTIEEGDDDFLYTQKPQFQFENLEMRLQNNFNHLKPNSSNPSPQNIDVPGQIGLGINSSHKFKTFKNKNNGLGMLLSNHQSQGRESLMSNHHNNRITFENEPRNFQDLYKNNDS</sequence>
<proteinExistence type="predicted"/>
<accession>A0A078AJB9</accession>
<reference evidence="2 3" key="1">
    <citation type="submission" date="2014-06" db="EMBL/GenBank/DDBJ databases">
        <authorList>
            <person name="Swart Estienne"/>
        </authorList>
    </citation>
    <scope>NUCLEOTIDE SEQUENCE [LARGE SCALE GENOMIC DNA]</scope>
    <source>
        <strain evidence="2 3">130c</strain>
    </source>
</reference>
<protein>
    <submittedName>
        <fullName evidence="2">Uncharacterized protein</fullName>
    </submittedName>
</protein>
<keyword evidence="1" id="KW-1133">Transmembrane helix</keyword>
<dbReference type="Proteomes" id="UP000039865">
    <property type="component" value="Unassembled WGS sequence"/>
</dbReference>
<organism evidence="2 3">
    <name type="scientific">Stylonychia lemnae</name>
    <name type="common">Ciliate</name>
    <dbReference type="NCBI Taxonomy" id="5949"/>
    <lineage>
        <taxon>Eukaryota</taxon>
        <taxon>Sar</taxon>
        <taxon>Alveolata</taxon>
        <taxon>Ciliophora</taxon>
        <taxon>Intramacronucleata</taxon>
        <taxon>Spirotrichea</taxon>
        <taxon>Stichotrichia</taxon>
        <taxon>Sporadotrichida</taxon>
        <taxon>Oxytrichidae</taxon>
        <taxon>Stylonychinae</taxon>
        <taxon>Stylonychia</taxon>
    </lineage>
</organism>
<name>A0A078AJB9_STYLE</name>
<feature type="transmembrane region" description="Helical" evidence="1">
    <location>
        <begin position="7"/>
        <end position="27"/>
    </location>
</feature>
<evidence type="ECO:0000313" key="3">
    <source>
        <dbReference type="Proteomes" id="UP000039865"/>
    </source>
</evidence>
<keyword evidence="1" id="KW-0472">Membrane</keyword>
<feature type="transmembrane region" description="Helical" evidence="1">
    <location>
        <begin position="102"/>
        <end position="124"/>
    </location>
</feature>
<dbReference type="AlphaFoldDB" id="A0A078AJB9"/>
<dbReference type="InParanoid" id="A0A078AJB9"/>
<evidence type="ECO:0000256" key="1">
    <source>
        <dbReference type="SAM" id="Phobius"/>
    </source>
</evidence>